<dbReference type="AlphaFoldDB" id="A0A132ALP8"/>
<evidence type="ECO:0000313" key="3">
    <source>
        <dbReference type="Proteomes" id="UP000616769"/>
    </source>
</evidence>
<accession>A0A132ALP8</accession>
<dbReference type="EMBL" id="JXLN01018237">
    <property type="protein sequence ID" value="KPM11896.1"/>
    <property type="molecule type" value="Genomic_DNA"/>
</dbReference>
<proteinExistence type="predicted"/>
<dbReference type="InterPro" id="IPR006201">
    <property type="entry name" value="Neur_channel"/>
</dbReference>
<feature type="domain" description="Neurotransmitter-gated ion-channel ligand-binding" evidence="1">
    <location>
        <begin position="1"/>
        <end position="89"/>
    </location>
</feature>
<dbReference type="Proteomes" id="UP000616769">
    <property type="component" value="Unassembled WGS sequence"/>
</dbReference>
<dbReference type="GO" id="GO:0005230">
    <property type="term" value="F:extracellular ligand-gated monoatomic ion channel activity"/>
    <property type="evidence" value="ECO:0007669"/>
    <property type="project" value="InterPro"/>
</dbReference>
<dbReference type="Gene3D" id="2.70.170.10">
    <property type="entry name" value="Neurotransmitter-gated ion-channel ligand-binding domain"/>
    <property type="match status" value="1"/>
</dbReference>
<name>A0A132ALP8_SARSC</name>
<evidence type="ECO:0000313" key="2">
    <source>
        <dbReference type="EMBL" id="KPM11896.1"/>
    </source>
</evidence>
<dbReference type="Pfam" id="PF02931">
    <property type="entry name" value="Neur_chan_LBD"/>
    <property type="match status" value="1"/>
</dbReference>
<dbReference type="InterPro" id="IPR036734">
    <property type="entry name" value="Neur_chan_lig-bd_sf"/>
</dbReference>
<sequence length="92" mass="10632">MHIISISSISAVQMDFTSDFYFRQSWRDQRLSFRPQPGIEALYVGAEVSEKIWVPDTFFANEKAAQFHMATTPNTFIRIKSNGEVFLSMSYL</sequence>
<dbReference type="PANTHER" id="PTHR18945">
    <property type="entry name" value="NEUROTRANSMITTER GATED ION CHANNEL"/>
    <property type="match status" value="1"/>
</dbReference>
<gene>
    <name evidence="2" type="ORF">QR98_0104740</name>
</gene>
<organism evidence="2 3">
    <name type="scientific">Sarcoptes scabiei</name>
    <name type="common">Itch mite</name>
    <name type="synonym">Acarus scabiei</name>
    <dbReference type="NCBI Taxonomy" id="52283"/>
    <lineage>
        <taxon>Eukaryota</taxon>
        <taxon>Metazoa</taxon>
        <taxon>Ecdysozoa</taxon>
        <taxon>Arthropoda</taxon>
        <taxon>Chelicerata</taxon>
        <taxon>Arachnida</taxon>
        <taxon>Acari</taxon>
        <taxon>Acariformes</taxon>
        <taxon>Sarcoptiformes</taxon>
        <taxon>Astigmata</taxon>
        <taxon>Psoroptidia</taxon>
        <taxon>Sarcoptoidea</taxon>
        <taxon>Sarcoptidae</taxon>
        <taxon>Sarcoptinae</taxon>
        <taxon>Sarcoptes</taxon>
    </lineage>
</organism>
<dbReference type="GO" id="GO:0004888">
    <property type="term" value="F:transmembrane signaling receptor activity"/>
    <property type="evidence" value="ECO:0007669"/>
    <property type="project" value="InterPro"/>
</dbReference>
<dbReference type="InterPro" id="IPR006202">
    <property type="entry name" value="Neur_chan_lig-bd"/>
</dbReference>
<dbReference type="VEuPathDB" id="VectorBase:SSCA002238"/>
<dbReference type="GO" id="GO:0016020">
    <property type="term" value="C:membrane"/>
    <property type="evidence" value="ECO:0007669"/>
    <property type="project" value="InterPro"/>
</dbReference>
<reference evidence="2 3" key="1">
    <citation type="journal article" date="2015" name="Parasit. Vectors">
        <title>Draft genome of the scabies mite.</title>
        <authorList>
            <person name="Rider S.D.Jr."/>
            <person name="Morgan M.S."/>
            <person name="Arlian L.G."/>
        </authorList>
    </citation>
    <scope>NUCLEOTIDE SEQUENCE [LARGE SCALE GENOMIC DNA]</scope>
    <source>
        <strain evidence="2">Arlian Lab</strain>
    </source>
</reference>
<protein>
    <recommendedName>
        <fullName evidence="1">Neurotransmitter-gated ion-channel ligand-binding domain-containing protein</fullName>
    </recommendedName>
</protein>
<evidence type="ECO:0000259" key="1">
    <source>
        <dbReference type="Pfam" id="PF02931"/>
    </source>
</evidence>
<dbReference type="SUPFAM" id="SSF63712">
    <property type="entry name" value="Nicotinic receptor ligand binding domain-like"/>
    <property type="match status" value="1"/>
</dbReference>
<comment type="caution">
    <text evidence="2">The sequence shown here is derived from an EMBL/GenBank/DDBJ whole genome shotgun (WGS) entry which is preliminary data.</text>
</comment>
<dbReference type="OrthoDB" id="8890589at2759"/>